<keyword evidence="6" id="KW-0966">Cell projection</keyword>
<keyword evidence="3" id="KW-0964">Secreted</keyword>
<dbReference type="InterPro" id="IPR001029">
    <property type="entry name" value="Flagellin_N"/>
</dbReference>
<keyword evidence="6" id="KW-0282">Flagellum</keyword>
<comment type="similarity">
    <text evidence="1 3">Belongs to the bacterial flagellin family.</text>
</comment>
<dbReference type="InterPro" id="IPR046358">
    <property type="entry name" value="Flagellin_C"/>
</dbReference>
<dbReference type="PANTHER" id="PTHR42792:SF2">
    <property type="entry name" value="FLAGELLIN"/>
    <property type="match status" value="1"/>
</dbReference>
<dbReference type="Pfam" id="PF00700">
    <property type="entry name" value="Flagellin_C"/>
    <property type="match status" value="1"/>
</dbReference>
<dbReference type="Gene3D" id="1.20.1330.10">
    <property type="entry name" value="f41 fragment of flagellin, N-terminal domain"/>
    <property type="match status" value="1"/>
</dbReference>
<dbReference type="Gene3D" id="6.10.10.10">
    <property type="entry name" value="Flagellar export chaperone, C-terminal domain"/>
    <property type="match status" value="1"/>
</dbReference>
<feature type="domain" description="Flagellin N-terminal" evidence="4">
    <location>
        <begin position="5"/>
        <end position="141"/>
    </location>
</feature>
<keyword evidence="6" id="KW-0969">Cilium</keyword>
<dbReference type="InterPro" id="IPR001492">
    <property type="entry name" value="Flagellin"/>
</dbReference>
<evidence type="ECO:0000313" key="7">
    <source>
        <dbReference type="Proteomes" id="UP000196531"/>
    </source>
</evidence>
<organism evidence="6 7">
    <name type="scientific">Halobacteriovorax marinus</name>
    <dbReference type="NCBI Taxonomy" id="97084"/>
    <lineage>
        <taxon>Bacteria</taxon>
        <taxon>Pseudomonadati</taxon>
        <taxon>Bdellovibrionota</taxon>
        <taxon>Bacteriovoracia</taxon>
        <taxon>Bacteriovoracales</taxon>
        <taxon>Halobacteriovoraceae</taxon>
        <taxon>Halobacteriovorax</taxon>
    </lineage>
</organism>
<accession>A0A1Y5F1R8</accession>
<reference evidence="7" key="1">
    <citation type="journal article" date="2017" name="Proc. Natl. Acad. Sci. U.S.A.">
        <title>Simulation of Deepwater Horizon oil plume reveals substrate specialization within a complex community of hydrocarbon-degraders.</title>
        <authorList>
            <person name="Hu P."/>
            <person name="Dubinsky E.A."/>
            <person name="Probst A.J."/>
            <person name="Wang J."/>
            <person name="Sieber C.M.K."/>
            <person name="Tom L.M."/>
            <person name="Gardinali P."/>
            <person name="Banfield J.F."/>
            <person name="Atlas R.M."/>
            <person name="Andersen G.L."/>
        </authorList>
    </citation>
    <scope>NUCLEOTIDE SEQUENCE [LARGE SCALE GENOMIC DNA]</scope>
</reference>
<dbReference type="GO" id="GO:0009288">
    <property type="term" value="C:bacterial-type flagellum"/>
    <property type="evidence" value="ECO:0007669"/>
    <property type="project" value="UniProtKB-SubCell"/>
</dbReference>
<dbReference type="EMBL" id="MAAO01000016">
    <property type="protein sequence ID" value="OUR93099.1"/>
    <property type="molecule type" value="Genomic_DNA"/>
</dbReference>
<protein>
    <recommendedName>
        <fullName evidence="3">Flagellin</fullName>
    </recommendedName>
</protein>
<comment type="function">
    <text evidence="3">Flagellin is the subunit protein which polymerizes to form the filaments of bacterial flagella.</text>
</comment>
<dbReference type="AlphaFoldDB" id="A0A1Y5F1R8"/>
<comment type="caution">
    <text evidence="6">The sequence shown here is derived from an EMBL/GenBank/DDBJ whole genome shotgun (WGS) entry which is preliminary data.</text>
</comment>
<gene>
    <name evidence="6" type="ORF">A9Q84_21590</name>
</gene>
<evidence type="ECO:0000256" key="3">
    <source>
        <dbReference type="RuleBase" id="RU362073"/>
    </source>
</evidence>
<evidence type="ECO:0000259" key="5">
    <source>
        <dbReference type="Pfam" id="PF00700"/>
    </source>
</evidence>
<keyword evidence="2 3" id="KW-0975">Bacterial flagellum</keyword>
<evidence type="ECO:0000313" key="6">
    <source>
        <dbReference type="EMBL" id="OUR93099.1"/>
    </source>
</evidence>
<dbReference type="Proteomes" id="UP000196531">
    <property type="component" value="Unassembled WGS sequence"/>
</dbReference>
<sequence>MGMRINTNVSSLAAQRTLSKTSMNLNSNLRKLSSGERITRAADDAAGLAISENLRAQIRGMRQAKRNANDAISLIQTAEGGLNEISNIVIRLRELSMQAATDTLGSEERGFSDIEFQSLKEEIDRIARSSEFNGVKLLDGTGGRMEFQVGIHNDPLNDRLTYDGTGSDATITTLGLSAESVGSKEGAQISLKKLDNALVQINGVRSTMGALQNRLSSTVNNLGISEENLSAAKSRIRDVDIASETAEMAKNNILMQSGASVLAQANQFPNIALKLLG</sequence>
<dbReference type="InterPro" id="IPR042187">
    <property type="entry name" value="Flagellin_C_sub2"/>
</dbReference>
<proteinExistence type="inferred from homology"/>
<dbReference type="GO" id="GO:0005576">
    <property type="term" value="C:extracellular region"/>
    <property type="evidence" value="ECO:0007669"/>
    <property type="project" value="UniProtKB-SubCell"/>
</dbReference>
<evidence type="ECO:0000259" key="4">
    <source>
        <dbReference type="Pfam" id="PF00669"/>
    </source>
</evidence>
<dbReference type="SUPFAM" id="SSF64518">
    <property type="entry name" value="Phase 1 flagellin"/>
    <property type="match status" value="1"/>
</dbReference>
<dbReference type="GO" id="GO:0005198">
    <property type="term" value="F:structural molecule activity"/>
    <property type="evidence" value="ECO:0007669"/>
    <property type="project" value="UniProtKB-UniRule"/>
</dbReference>
<dbReference type="Pfam" id="PF00669">
    <property type="entry name" value="Flagellin_N"/>
    <property type="match status" value="1"/>
</dbReference>
<evidence type="ECO:0000256" key="1">
    <source>
        <dbReference type="ARBA" id="ARBA00005709"/>
    </source>
</evidence>
<dbReference type="PANTHER" id="PTHR42792">
    <property type="entry name" value="FLAGELLIN"/>
    <property type="match status" value="1"/>
</dbReference>
<dbReference type="PRINTS" id="PR00207">
    <property type="entry name" value="FLAGELLIN"/>
</dbReference>
<evidence type="ECO:0000256" key="2">
    <source>
        <dbReference type="ARBA" id="ARBA00023143"/>
    </source>
</evidence>
<comment type="subcellular location">
    <subcellularLocation>
        <location evidence="3">Secreted</location>
    </subcellularLocation>
    <subcellularLocation>
        <location evidence="3">Bacterial flagellum</location>
    </subcellularLocation>
</comment>
<name>A0A1Y5F1R8_9BACT</name>
<feature type="domain" description="Flagellin C-terminal" evidence="5">
    <location>
        <begin position="191"/>
        <end position="276"/>
    </location>
</feature>